<sequence>MFKRSILTTLLVCLALVVQPAAAHAAEVNEQTTHLFQYHRGQDVLFMLMLVAFLMLFIRRYEWGVALATLLVLSVSWPLYLIGHTQLLGQELNIEAIILALFASITLVIAIGVFLGHISTIHYILAGALFVPAYMVNEWFLFEFLEGVFDSGGSILVHMFAAYWGWGVILALRNRRVNDQPMKTSVHSVSFVWLASMLLFVLWPSFVTALLPPEEIIPGMINTYLALMAATLVTYVLLYVLKRTIDPLIFTYAILAGGVAIGATVDIANPWQAWLIGLVGGIASTLSFIYINDWLCRKTGVLDTMGVQNLHGIPGIVGGLAPIIIIGAGWSQLGAVVGTFIIALATGLVTGFILRLFKPPAVMLDDSESFPTDTMRATDPA</sequence>
<evidence type="ECO:0000256" key="6">
    <source>
        <dbReference type="SAM" id="SignalP"/>
    </source>
</evidence>
<keyword evidence="2 5" id="KW-0812">Transmembrane</keyword>
<evidence type="ECO:0000256" key="5">
    <source>
        <dbReference type="SAM" id="Phobius"/>
    </source>
</evidence>
<proteinExistence type="predicted"/>
<reference evidence="8 9" key="1">
    <citation type="submission" date="2018-09" db="EMBL/GenBank/DDBJ databases">
        <title>Nesterenkonia natronophila sp. nov., an alkaliphilic actinobacteriume isolated from a soda lake, and emended description of the genus Nesterenkonia.</title>
        <authorList>
            <person name="Menes R.J."/>
            <person name="Iriarte A."/>
        </authorList>
    </citation>
    <scope>NUCLEOTIDE SEQUENCE [LARGE SCALE GENOMIC DNA]</scope>
    <source>
        <strain evidence="8 9">M8</strain>
    </source>
</reference>
<keyword evidence="3 5" id="KW-1133">Transmembrane helix</keyword>
<evidence type="ECO:0000256" key="1">
    <source>
        <dbReference type="ARBA" id="ARBA00004141"/>
    </source>
</evidence>
<keyword evidence="9" id="KW-1185">Reference proteome</keyword>
<evidence type="ECO:0000259" key="7">
    <source>
        <dbReference type="Pfam" id="PF00909"/>
    </source>
</evidence>
<dbReference type="InterPro" id="IPR002229">
    <property type="entry name" value="RhesusRHD"/>
</dbReference>
<dbReference type="RefSeq" id="WP_119902712.1">
    <property type="nucleotide sequence ID" value="NZ_QYZP01000002.1"/>
</dbReference>
<feature type="transmembrane region" description="Helical" evidence="5">
    <location>
        <begin position="336"/>
        <end position="357"/>
    </location>
</feature>
<comment type="subcellular location">
    <subcellularLocation>
        <location evidence="1">Membrane</location>
        <topology evidence="1">Multi-pass membrane protein</topology>
    </subcellularLocation>
</comment>
<feature type="signal peptide" evidence="6">
    <location>
        <begin position="1"/>
        <end position="25"/>
    </location>
</feature>
<organism evidence="8 9">
    <name type="scientific">Nesterenkonia natronophila</name>
    <dbReference type="NCBI Taxonomy" id="2174932"/>
    <lineage>
        <taxon>Bacteria</taxon>
        <taxon>Bacillati</taxon>
        <taxon>Actinomycetota</taxon>
        <taxon>Actinomycetes</taxon>
        <taxon>Micrococcales</taxon>
        <taxon>Micrococcaceae</taxon>
        <taxon>Nesterenkonia</taxon>
    </lineage>
</organism>
<feature type="transmembrane region" description="Helical" evidence="5">
    <location>
        <begin position="184"/>
        <end position="203"/>
    </location>
</feature>
<dbReference type="GO" id="GO:0008519">
    <property type="term" value="F:ammonium channel activity"/>
    <property type="evidence" value="ECO:0007669"/>
    <property type="project" value="InterPro"/>
</dbReference>
<feature type="transmembrane region" description="Helical" evidence="5">
    <location>
        <begin position="123"/>
        <end position="142"/>
    </location>
</feature>
<feature type="domain" description="Ammonium transporter AmtB-like" evidence="7">
    <location>
        <begin position="8"/>
        <end position="328"/>
    </location>
</feature>
<evidence type="ECO:0000256" key="2">
    <source>
        <dbReference type="ARBA" id="ARBA00022692"/>
    </source>
</evidence>
<feature type="chain" id="PRO_5017460871" evidence="6">
    <location>
        <begin position="26"/>
        <end position="381"/>
    </location>
</feature>
<comment type="caution">
    <text evidence="8">The sequence shown here is derived from an EMBL/GenBank/DDBJ whole genome shotgun (WGS) entry which is preliminary data.</text>
</comment>
<evidence type="ECO:0000313" key="9">
    <source>
        <dbReference type="Proteomes" id="UP000266615"/>
    </source>
</evidence>
<accession>A0A3A4FHZ5</accession>
<feature type="transmembrane region" description="Helical" evidence="5">
    <location>
        <begin position="248"/>
        <end position="265"/>
    </location>
</feature>
<feature type="transmembrane region" description="Helical" evidence="5">
    <location>
        <begin position="271"/>
        <end position="291"/>
    </location>
</feature>
<dbReference type="Pfam" id="PF00909">
    <property type="entry name" value="Ammonium_transp"/>
    <property type="match status" value="1"/>
</dbReference>
<dbReference type="GO" id="GO:0005886">
    <property type="term" value="C:plasma membrane"/>
    <property type="evidence" value="ECO:0007669"/>
    <property type="project" value="InterPro"/>
</dbReference>
<dbReference type="AlphaFoldDB" id="A0A3A4FHZ5"/>
<evidence type="ECO:0000256" key="3">
    <source>
        <dbReference type="ARBA" id="ARBA00022989"/>
    </source>
</evidence>
<dbReference type="SUPFAM" id="SSF111352">
    <property type="entry name" value="Ammonium transporter"/>
    <property type="match status" value="1"/>
</dbReference>
<dbReference type="GO" id="GO:0097272">
    <property type="term" value="P:ammonium homeostasis"/>
    <property type="evidence" value="ECO:0007669"/>
    <property type="project" value="TreeGrafter"/>
</dbReference>
<dbReference type="PRINTS" id="PR00342">
    <property type="entry name" value="RHESUSRHD"/>
</dbReference>
<feature type="transmembrane region" description="Helical" evidence="5">
    <location>
        <begin position="312"/>
        <end position="330"/>
    </location>
</feature>
<evidence type="ECO:0000256" key="4">
    <source>
        <dbReference type="ARBA" id="ARBA00023136"/>
    </source>
</evidence>
<dbReference type="OrthoDB" id="9814202at2"/>
<feature type="transmembrane region" description="Helical" evidence="5">
    <location>
        <begin position="65"/>
        <end position="82"/>
    </location>
</feature>
<dbReference type="Gene3D" id="1.10.3430.10">
    <property type="entry name" value="Ammonium transporter AmtB like domains"/>
    <property type="match status" value="1"/>
</dbReference>
<gene>
    <name evidence="8" type="ORF">D3250_07380</name>
</gene>
<keyword evidence="6" id="KW-0732">Signal</keyword>
<name>A0A3A4FHZ5_9MICC</name>
<feature type="transmembrane region" description="Helical" evidence="5">
    <location>
        <begin position="41"/>
        <end position="58"/>
    </location>
</feature>
<dbReference type="Proteomes" id="UP000266615">
    <property type="component" value="Unassembled WGS sequence"/>
</dbReference>
<feature type="transmembrane region" description="Helical" evidence="5">
    <location>
        <begin position="223"/>
        <end position="241"/>
    </location>
</feature>
<feature type="transmembrane region" description="Helical" evidence="5">
    <location>
        <begin position="154"/>
        <end position="172"/>
    </location>
</feature>
<protein>
    <submittedName>
        <fullName evidence="8">Ammonium transporter</fullName>
    </submittedName>
</protein>
<dbReference type="InterPro" id="IPR029020">
    <property type="entry name" value="Ammonium/urea_transptr"/>
</dbReference>
<dbReference type="PANTHER" id="PTHR11730:SF60">
    <property type="entry name" value="RH50, ISOFORM D"/>
    <property type="match status" value="1"/>
</dbReference>
<evidence type="ECO:0000313" key="8">
    <source>
        <dbReference type="EMBL" id="RJN31925.1"/>
    </source>
</evidence>
<feature type="transmembrane region" description="Helical" evidence="5">
    <location>
        <begin position="94"/>
        <end position="116"/>
    </location>
</feature>
<dbReference type="EMBL" id="QYZP01000002">
    <property type="protein sequence ID" value="RJN31925.1"/>
    <property type="molecule type" value="Genomic_DNA"/>
</dbReference>
<keyword evidence="4 5" id="KW-0472">Membrane</keyword>
<dbReference type="PANTHER" id="PTHR11730">
    <property type="entry name" value="AMMONIUM TRANSPORTER"/>
    <property type="match status" value="1"/>
</dbReference>
<dbReference type="InterPro" id="IPR024041">
    <property type="entry name" value="NH4_transpt_AmtB-like_dom"/>
</dbReference>